<dbReference type="Pfam" id="PF00392">
    <property type="entry name" value="GntR"/>
    <property type="match status" value="1"/>
</dbReference>
<evidence type="ECO:0000256" key="2">
    <source>
        <dbReference type="ARBA" id="ARBA00023125"/>
    </source>
</evidence>
<protein>
    <recommendedName>
        <fullName evidence="4">HTH gntR-type domain-containing protein</fullName>
    </recommendedName>
</protein>
<comment type="caution">
    <text evidence="5">The sequence shown here is derived from an EMBL/GenBank/DDBJ whole genome shotgun (WGS) entry which is preliminary data.</text>
</comment>
<evidence type="ECO:0000313" key="5">
    <source>
        <dbReference type="EMBL" id="GMA29095.1"/>
    </source>
</evidence>
<reference evidence="5 6" key="1">
    <citation type="journal article" date="2014" name="Int. J. Syst. Evol. Microbiol.">
        <title>Complete genome sequence of Corynebacterium casei LMG S-19264T (=DSM 44701T), isolated from a smear-ripened cheese.</title>
        <authorList>
            <consortium name="US DOE Joint Genome Institute (JGI-PGF)"/>
            <person name="Walter F."/>
            <person name="Albersmeier A."/>
            <person name="Kalinowski J."/>
            <person name="Ruckert C."/>
        </authorList>
    </citation>
    <scope>NUCLEOTIDE SEQUENCE [LARGE SCALE GENOMIC DNA]</scope>
    <source>
        <strain evidence="5 6">NBRC 112289</strain>
    </source>
</reference>
<evidence type="ECO:0000256" key="3">
    <source>
        <dbReference type="ARBA" id="ARBA00023163"/>
    </source>
</evidence>
<feature type="domain" description="HTH gntR-type" evidence="4">
    <location>
        <begin position="11"/>
        <end position="79"/>
    </location>
</feature>
<proteinExistence type="predicted"/>
<dbReference type="PANTHER" id="PTHR38445">
    <property type="entry name" value="HTH-TYPE TRANSCRIPTIONAL REPRESSOR YTRA"/>
    <property type="match status" value="1"/>
</dbReference>
<dbReference type="Proteomes" id="UP001157160">
    <property type="component" value="Unassembled WGS sequence"/>
</dbReference>
<dbReference type="GO" id="GO:0003677">
    <property type="term" value="F:DNA binding"/>
    <property type="evidence" value="ECO:0007669"/>
    <property type="project" value="UniProtKB-KW"/>
</dbReference>
<dbReference type="PROSITE" id="PS50949">
    <property type="entry name" value="HTH_GNTR"/>
    <property type="match status" value="1"/>
</dbReference>
<dbReference type="GO" id="GO:0003700">
    <property type="term" value="F:DNA-binding transcription factor activity"/>
    <property type="evidence" value="ECO:0007669"/>
    <property type="project" value="InterPro"/>
</dbReference>
<keyword evidence="2" id="KW-0238">DNA-binding</keyword>
<evidence type="ECO:0000259" key="4">
    <source>
        <dbReference type="PROSITE" id="PS50949"/>
    </source>
</evidence>
<gene>
    <name evidence="5" type="ORF">GCM10025874_23480</name>
</gene>
<dbReference type="InterPro" id="IPR036388">
    <property type="entry name" value="WH-like_DNA-bd_sf"/>
</dbReference>
<dbReference type="SUPFAM" id="SSF46785">
    <property type="entry name" value="Winged helix' DNA-binding domain"/>
    <property type="match status" value="1"/>
</dbReference>
<evidence type="ECO:0000256" key="1">
    <source>
        <dbReference type="ARBA" id="ARBA00023015"/>
    </source>
</evidence>
<accession>A0AA37UGM7</accession>
<keyword evidence="6" id="KW-1185">Reference proteome</keyword>
<evidence type="ECO:0000313" key="6">
    <source>
        <dbReference type="Proteomes" id="UP001157160"/>
    </source>
</evidence>
<dbReference type="RefSeq" id="WP_284232870.1">
    <property type="nucleotide sequence ID" value="NZ_BSUL01000001.1"/>
</dbReference>
<keyword evidence="3" id="KW-0804">Transcription</keyword>
<organism evidence="5 6">
    <name type="scientific">Arenivirga flava</name>
    <dbReference type="NCBI Taxonomy" id="1930060"/>
    <lineage>
        <taxon>Bacteria</taxon>
        <taxon>Bacillati</taxon>
        <taxon>Actinomycetota</taxon>
        <taxon>Actinomycetes</taxon>
        <taxon>Micrococcales</taxon>
        <taxon>Microbacteriaceae</taxon>
        <taxon>Arenivirga</taxon>
    </lineage>
</organism>
<dbReference type="AlphaFoldDB" id="A0AA37UGM7"/>
<sequence length="118" mass="12563">MIVVIDPKSPTPPFEQLRAQVVEQTRAGSLAAGTRLPTVRRLAEDLGVAPGTVARAYRELEADGLIETRGRNGSFIRPQGDPGEQAVQEAARAYADRVLRLGVSPEQALAYARAALGA</sequence>
<dbReference type="CDD" id="cd07377">
    <property type="entry name" value="WHTH_GntR"/>
    <property type="match status" value="1"/>
</dbReference>
<dbReference type="Gene3D" id="1.10.10.10">
    <property type="entry name" value="Winged helix-like DNA-binding domain superfamily/Winged helix DNA-binding domain"/>
    <property type="match status" value="1"/>
</dbReference>
<dbReference type="InterPro" id="IPR036390">
    <property type="entry name" value="WH_DNA-bd_sf"/>
</dbReference>
<dbReference type="SMART" id="SM00345">
    <property type="entry name" value="HTH_GNTR"/>
    <property type="match status" value="1"/>
</dbReference>
<dbReference type="PRINTS" id="PR00035">
    <property type="entry name" value="HTHGNTR"/>
</dbReference>
<dbReference type="EMBL" id="BSUL01000001">
    <property type="protein sequence ID" value="GMA29095.1"/>
    <property type="molecule type" value="Genomic_DNA"/>
</dbReference>
<dbReference type="PANTHER" id="PTHR38445:SF9">
    <property type="entry name" value="HTH-TYPE TRANSCRIPTIONAL REPRESSOR YTRA"/>
    <property type="match status" value="1"/>
</dbReference>
<keyword evidence="1" id="KW-0805">Transcription regulation</keyword>
<name>A0AA37UGM7_9MICO</name>
<dbReference type="InterPro" id="IPR000524">
    <property type="entry name" value="Tscrpt_reg_HTH_GntR"/>
</dbReference>